<dbReference type="GO" id="GO:0005524">
    <property type="term" value="F:ATP binding"/>
    <property type="evidence" value="ECO:0007669"/>
    <property type="project" value="UniProtKB-KW"/>
</dbReference>
<reference evidence="5 6" key="1">
    <citation type="submission" date="2016-10" db="EMBL/GenBank/DDBJ databases">
        <authorList>
            <person name="de Groot N.N."/>
        </authorList>
    </citation>
    <scope>NUCLEOTIDE SEQUENCE [LARGE SCALE GENOMIC DNA]</scope>
    <source>
        <strain evidence="5 6">DSM 12271</strain>
    </source>
</reference>
<evidence type="ECO:0000313" key="5">
    <source>
        <dbReference type="EMBL" id="SFA86863.1"/>
    </source>
</evidence>
<dbReference type="SMART" id="SM00382">
    <property type="entry name" value="AAA"/>
    <property type="match status" value="1"/>
</dbReference>
<dbReference type="STRING" id="84698.SAMN04488528_100516"/>
<dbReference type="Proteomes" id="UP000198619">
    <property type="component" value="Unassembled WGS sequence"/>
</dbReference>
<gene>
    <name evidence="5" type="ORF">SAMN04488528_100516</name>
</gene>
<keyword evidence="1" id="KW-0813">Transport</keyword>
<accession>A0A1I0WFU8</accession>
<evidence type="ECO:0000256" key="2">
    <source>
        <dbReference type="ARBA" id="ARBA00022741"/>
    </source>
</evidence>
<dbReference type="EMBL" id="FOKI01000005">
    <property type="protein sequence ID" value="SFA86863.1"/>
    <property type="molecule type" value="Genomic_DNA"/>
</dbReference>
<dbReference type="Gene3D" id="3.40.50.300">
    <property type="entry name" value="P-loop containing nucleotide triphosphate hydrolases"/>
    <property type="match status" value="1"/>
</dbReference>
<dbReference type="InterPro" id="IPR050093">
    <property type="entry name" value="ABC_SmlMolc_Importer"/>
</dbReference>
<evidence type="ECO:0000313" key="6">
    <source>
        <dbReference type="Proteomes" id="UP000198619"/>
    </source>
</evidence>
<organism evidence="5 6">
    <name type="scientific">Clostridium frigidicarnis</name>
    <dbReference type="NCBI Taxonomy" id="84698"/>
    <lineage>
        <taxon>Bacteria</taxon>
        <taxon>Bacillati</taxon>
        <taxon>Bacillota</taxon>
        <taxon>Clostridia</taxon>
        <taxon>Eubacteriales</taxon>
        <taxon>Clostridiaceae</taxon>
        <taxon>Clostridium</taxon>
    </lineage>
</organism>
<evidence type="ECO:0000256" key="3">
    <source>
        <dbReference type="ARBA" id="ARBA00022840"/>
    </source>
</evidence>
<name>A0A1I0WFU8_9CLOT</name>
<dbReference type="InterPro" id="IPR003593">
    <property type="entry name" value="AAA+_ATPase"/>
</dbReference>
<proteinExistence type="predicted"/>
<dbReference type="Pfam" id="PF00005">
    <property type="entry name" value="ABC_tran"/>
    <property type="match status" value="1"/>
</dbReference>
<evidence type="ECO:0000259" key="4">
    <source>
        <dbReference type="PROSITE" id="PS50893"/>
    </source>
</evidence>
<sequence length="213" mass="24446">MINVDIFKKLNYFDLNVKFQVKKEVLVIQGASGSGKTSIFDCICGIKTPDKGNIQLNGNVVYSHEEKINLPLRERNIGYVFQNYALFPHMTVKENVLFGILYNKNSKSNIEYGNYIMEVLKIKHLENRYPKEISGGEKQRVALSRALSIKPDIMLLDEPFSALDSETKEIVYKEFITFKEIWDVSVILVTHDNNEARLLGDRIINLKDGKILD</sequence>
<dbReference type="PROSITE" id="PS00211">
    <property type="entry name" value="ABC_TRANSPORTER_1"/>
    <property type="match status" value="1"/>
</dbReference>
<protein>
    <submittedName>
        <fullName evidence="5">Molybdate transport system ATP-binding protein</fullName>
    </submittedName>
</protein>
<dbReference type="RefSeq" id="WP_143087288.1">
    <property type="nucleotide sequence ID" value="NZ_FOKI01000005.1"/>
</dbReference>
<dbReference type="PANTHER" id="PTHR42781">
    <property type="entry name" value="SPERMIDINE/PUTRESCINE IMPORT ATP-BINDING PROTEIN POTA"/>
    <property type="match status" value="1"/>
</dbReference>
<dbReference type="AlphaFoldDB" id="A0A1I0WFU8"/>
<keyword evidence="6" id="KW-1185">Reference proteome</keyword>
<dbReference type="OrthoDB" id="9802264at2"/>
<keyword evidence="2" id="KW-0547">Nucleotide-binding</keyword>
<dbReference type="PROSITE" id="PS50893">
    <property type="entry name" value="ABC_TRANSPORTER_2"/>
    <property type="match status" value="1"/>
</dbReference>
<dbReference type="GO" id="GO:0016887">
    <property type="term" value="F:ATP hydrolysis activity"/>
    <property type="evidence" value="ECO:0007669"/>
    <property type="project" value="InterPro"/>
</dbReference>
<dbReference type="InterPro" id="IPR027417">
    <property type="entry name" value="P-loop_NTPase"/>
</dbReference>
<dbReference type="InterPro" id="IPR017871">
    <property type="entry name" value="ABC_transporter-like_CS"/>
</dbReference>
<feature type="domain" description="ABC transporter" evidence="4">
    <location>
        <begin position="1"/>
        <end position="212"/>
    </location>
</feature>
<dbReference type="PANTHER" id="PTHR42781:SF4">
    <property type="entry name" value="SPERMIDINE_PUTRESCINE IMPORT ATP-BINDING PROTEIN POTA"/>
    <property type="match status" value="1"/>
</dbReference>
<dbReference type="SUPFAM" id="SSF52540">
    <property type="entry name" value="P-loop containing nucleoside triphosphate hydrolases"/>
    <property type="match status" value="1"/>
</dbReference>
<evidence type="ECO:0000256" key="1">
    <source>
        <dbReference type="ARBA" id="ARBA00022448"/>
    </source>
</evidence>
<keyword evidence="3 5" id="KW-0067">ATP-binding</keyword>
<dbReference type="InterPro" id="IPR003439">
    <property type="entry name" value="ABC_transporter-like_ATP-bd"/>
</dbReference>